<dbReference type="Proteomes" id="UP000192578">
    <property type="component" value="Unassembled WGS sequence"/>
</dbReference>
<dbReference type="InterPro" id="IPR050649">
    <property type="entry name" value="Paired_Homeobox_TFs"/>
</dbReference>
<evidence type="ECO:0000259" key="5">
    <source>
        <dbReference type="PROSITE" id="PS50071"/>
    </source>
</evidence>
<evidence type="ECO:0000313" key="7">
    <source>
        <dbReference type="Proteomes" id="UP000192578"/>
    </source>
</evidence>
<name>A0A9X6RL80_HYPEX</name>
<dbReference type="GO" id="GO:0000977">
    <property type="term" value="F:RNA polymerase II transcription regulatory region sequence-specific DNA binding"/>
    <property type="evidence" value="ECO:0007669"/>
    <property type="project" value="TreeGrafter"/>
</dbReference>
<protein>
    <recommendedName>
        <fullName evidence="5">Homeobox domain-containing protein</fullName>
    </recommendedName>
</protein>
<keyword evidence="2 3" id="KW-0371">Homeobox</keyword>
<sequence>MPTKARHLKSAPLDRAGAGSSLADNGEFFTDYGVDTAAAFLADGAPSTVNLTEARVQVWFQNRRAKFRRNEKSSATPCPKSFSSSADGKSDLFLHQSLDSRQQDYLPKNPNPIRPRSSDAYDQPHHHHHSDSGGGLTSSHHLFAANSYSSVPPNNNNQLQTHHRASVLSHNPVDNYFSQQWNATASHPAMFWYK</sequence>
<dbReference type="OrthoDB" id="6159439at2759"/>
<dbReference type="AlphaFoldDB" id="A0A9X6RL80"/>
<keyword evidence="2 3" id="KW-0238">DNA-binding</keyword>
<dbReference type="InterPro" id="IPR001356">
    <property type="entry name" value="HD"/>
</dbReference>
<evidence type="ECO:0000256" key="2">
    <source>
        <dbReference type="PROSITE-ProRule" id="PRU00108"/>
    </source>
</evidence>
<keyword evidence="2 3" id="KW-0539">Nucleus</keyword>
<dbReference type="Gene3D" id="1.10.10.60">
    <property type="entry name" value="Homeodomain-like"/>
    <property type="match status" value="1"/>
</dbReference>
<keyword evidence="7" id="KW-1185">Reference proteome</keyword>
<evidence type="ECO:0000313" key="6">
    <source>
        <dbReference type="EMBL" id="OWA51456.1"/>
    </source>
</evidence>
<evidence type="ECO:0000256" key="3">
    <source>
        <dbReference type="RuleBase" id="RU000682"/>
    </source>
</evidence>
<comment type="subcellular location">
    <subcellularLocation>
        <location evidence="1 2 3">Nucleus</location>
    </subcellularLocation>
</comment>
<evidence type="ECO:0000256" key="4">
    <source>
        <dbReference type="SAM" id="MobiDB-lite"/>
    </source>
</evidence>
<feature type="region of interest" description="Disordered" evidence="4">
    <location>
        <begin position="100"/>
        <end position="139"/>
    </location>
</feature>
<dbReference type="PANTHER" id="PTHR24329:SF543">
    <property type="entry name" value="FI01017P-RELATED"/>
    <property type="match status" value="1"/>
</dbReference>
<dbReference type="GO" id="GO:0005634">
    <property type="term" value="C:nucleus"/>
    <property type="evidence" value="ECO:0007669"/>
    <property type="project" value="UniProtKB-SubCell"/>
</dbReference>
<evidence type="ECO:0000256" key="1">
    <source>
        <dbReference type="ARBA" id="ARBA00004123"/>
    </source>
</evidence>
<dbReference type="SUPFAM" id="SSF46689">
    <property type="entry name" value="Homeodomain-like"/>
    <property type="match status" value="1"/>
</dbReference>
<dbReference type="CDD" id="cd00086">
    <property type="entry name" value="homeodomain"/>
    <property type="match status" value="1"/>
</dbReference>
<feature type="domain" description="Homeobox" evidence="5">
    <location>
        <begin position="41"/>
        <end position="70"/>
    </location>
</feature>
<dbReference type="GO" id="GO:0000981">
    <property type="term" value="F:DNA-binding transcription factor activity, RNA polymerase II-specific"/>
    <property type="evidence" value="ECO:0007669"/>
    <property type="project" value="TreeGrafter"/>
</dbReference>
<dbReference type="Pfam" id="PF00046">
    <property type="entry name" value="Homeodomain"/>
    <property type="match status" value="1"/>
</dbReference>
<feature type="compositionally biased region" description="Polar residues" evidence="4">
    <location>
        <begin position="73"/>
        <end position="87"/>
    </location>
</feature>
<feature type="DNA-binding region" description="Homeobox" evidence="2">
    <location>
        <begin position="43"/>
        <end position="71"/>
    </location>
</feature>
<comment type="caution">
    <text evidence="6">The sequence shown here is derived from an EMBL/GenBank/DDBJ whole genome shotgun (WGS) entry which is preliminary data.</text>
</comment>
<organism evidence="6 7">
    <name type="scientific">Hypsibius exemplaris</name>
    <name type="common">Freshwater tardigrade</name>
    <dbReference type="NCBI Taxonomy" id="2072580"/>
    <lineage>
        <taxon>Eukaryota</taxon>
        <taxon>Metazoa</taxon>
        <taxon>Ecdysozoa</taxon>
        <taxon>Tardigrada</taxon>
        <taxon>Eutardigrada</taxon>
        <taxon>Parachela</taxon>
        <taxon>Hypsibioidea</taxon>
        <taxon>Hypsibiidae</taxon>
        <taxon>Hypsibius</taxon>
    </lineage>
</organism>
<dbReference type="PANTHER" id="PTHR24329">
    <property type="entry name" value="HOMEOBOX PROTEIN ARISTALESS"/>
    <property type="match status" value="1"/>
</dbReference>
<feature type="region of interest" description="Disordered" evidence="4">
    <location>
        <begin position="68"/>
        <end position="88"/>
    </location>
</feature>
<accession>A0A9X6RL80</accession>
<proteinExistence type="predicted"/>
<gene>
    <name evidence="6" type="ORF">BV898_15937</name>
</gene>
<reference evidence="7" key="1">
    <citation type="submission" date="2017-01" db="EMBL/GenBank/DDBJ databases">
        <title>Comparative genomics of anhydrobiosis in the tardigrade Hypsibius dujardini.</title>
        <authorList>
            <person name="Yoshida Y."/>
            <person name="Koutsovoulos G."/>
            <person name="Laetsch D."/>
            <person name="Stevens L."/>
            <person name="Kumar S."/>
            <person name="Horikawa D."/>
            <person name="Ishino K."/>
            <person name="Komine S."/>
            <person name="Tomita M."/>
            <person name="Blaxter M."/>
            <person name="Arakawa K."/>
        </authorList>
    </citation>
    <scope>NUCLEOTIDE SEQUENCE [LARGE SCALE GENOMIC DNA]</scope>
    <source>
        <strain evidence="7">Z151</strain>
    </source>
</reference>
<dbReference type="PROSITE" id="PS50071">
    <property type="entry name" value="HOMEOBOX_2"/>
    <property type="match status" value="1"/>
</dbReference>
<dbReference type="InterPro" id="IPR009057">
    <property type="entry name" value="Homeodomain-like_sf"/>
</dbReference>
<dbReference type="EMBL" id="MTYJ01000228">
    <property type="protein sequence ID" value="OWA51456.1"/>
    <property type="molecule type" value="Genomic_DNA"/>
</dbReference>